<evidence type="ECO:0000259" key="7">
    <source>
        <dbReference type="Pfam" id="PF13296"/>
    </source>
</evidence>
<dbReference type="Gene3D" id="3.55.50.10">
    <property type="entry name" value="Baseplate protein-like domains"/>
    <property type="match status" value="1"/>
</dbReference>
<dbReference type="NCBIfam" id="TIGR01646">
    <property type="entry name" value="vgr_GE"/>
    <property type="match status" value="1"/>
</dbReference>
<dbReference type="AlphaFoldDB" id="A0A4Y4CU01"/>
<comment type="subcellular location">
    <subcellularLocation>
        <location evidence="1">Secreted</location>
    </subcellularLocation>
</comment>
<dbReference type="GO" id="GO:0005576">
    <property type="term" value="C:extracellular region"/>
    <property type="evidence" value="ECO:0007669"/>
    <property type="project" value="UniProtKB-SubCell"/>
</dbReference>
<dbReference type="Gene3D" id="2.30.110.50">
    <property type="match status" value="1"/>
</dbReference>
<evidence type="ECO:0000313" key="9">
    <source>
        <dbReference type="Proteomes" id="UP000318422"/>
    </source>
</evidence>
<evidence type="ECO:0000259" key="6">
    <source>
        <dbReference type="Pfam" id="PF10106"/>
    </source>
</evidence>
<dbReference type="Pfam" id="PF10106">
    <property type="entry name" value="DUF2345"/>
    <property type="match status" value="1"/>
</dbReference>
<evidence type="ECO:0000256" key="4">
    <source>
        <dbReference type="SAM" id="MobiDB-lite"/>
    </source>
</evidence>
<sequence>MAPSNTLDTLLHAQRQHGRLLKLAFPHDDAPAGSQLVANRLEADEGLSRDFEYTVDVLSLNPAIPLKEVMGKMVTVELQREDGSVRYFNGHVFAFSFLKHDAGFAHYQMTLRPWLAFLRQRRNNCIFHGKTLEEQTHHILDAYPMHDWQTRQLGPDAPMSDAVQFAEDDHNYLHRRWEAQGWTYWYEHRQDGHTLVLCGDSREADPADGGGHLTWEGRSGVTPCGVWALTASRRMIPNHYSAASFDFKTPHPRTAYVPSLNDQGQLPPLEVYDYAGAYGFRNTADGDALARRRMEAYEAGAKHFSAEGDADTVQPGRSFTLAGPYDIQAIGSGAGDNEFLIIDAHHLVNNNYETGQDQTAEYRARFTCLRKRIPWRPTPGHSSHTPRIHGLQTALVVGPPGHEIHTDEYGRVRVQFHWDRIGRHDDLSSAWVRVATDLAGQHYGQLALPRVGQEVIVQFLDGNPDRPLITGRVYNADNRPPHFNNAGSLPANHAVSGWSTRELHGTRLQQLRFDDSPGQIGAQLASEHGHTALNQGWLGHPRHDGKAEPRGEGFELRSDLAGAIRAAQGLLITTDAQARAQGEALARQELAGQLDTALAIARQLAELADTHQAGTADLQPAARLTDDIKRWQAGGGSPAIAISAPAGLAMSSAGAITAASGSALNLTATQDAHLSTGRKLLLHAGQGLAAFAHKAGIKLIAAAGKLSLQAQSDEMELIAAKLLRLASLESILLESGKGITLRSGGAQITLADGKITLSAANGVEIKAPGFNFNQGGGGKADLPDLPQSSLATDERFVIHNEQTGAPIAGRAYRATLDDGQVIEGLTDAQGRTALSPAQAIQLVRLVLP</sequence>
<dbReference type="NCBIfam" id="TIGR03361">
    <property type="entry name" value="VI_Rhs_Vgr"/>
    <property type="match status" value="1"/>
</dbReference>
<comment type="similarity">
    <text evidence="2">Belongs to the VgrG protein family.</text>
</comment>
<dbReference type="SUPFAM" id="SSF69349">
    <property type="entry name" value="Phage fibre proteins"/>
    <property type="match status" value="1"/>
</dbReference>
<dbReference type="InterPro" id="IPR037026">
    <property type="entry name" value="Vgr_OB-fold_dom_sf"/>
</dbReference>
<feature type="domain" description="Putative type VI secretion system Rhs element associated Vgr" evidence="7">
    <location>
        <begin position="501"/>
        <end position="608"/>
    </location>
</feature>
<feature type="region of interest" description="Disordered" evidence="4">
    <location>
        <begin position="533"/>
        <end position="552"/>
    </location>
</feature>
<gene>
    <name evidence="8" type="ORF">ZRA01_24640</name>
</gene>
<dbReference type="Pfam" id="PF04717">
    <property type="entry name" value="Phage_base_V"/>
    <property type="match status" value="1"/>
</dbReference>
<proteinExistence type="inferred from homology"/>
<feature type="domain" description="Gp5/Type VI secretion system Vgr protein OB-fold" evidence="5">
    <location>
        <begin position="407"/>
        <end position="474"/>
    </location>
</feature>
<dbReference type="InterPro" id="IPR006533">
    <property type="entry name" value="T6SS_Vgr_RhsGE"/>
</dbReference>
<dbReference type="SUPFAM" id="SSF69255">
    <property type="entry name" value="gp5 N-terminal domain-like"/>
    <property type="match status" value="1"/>
</dbReference>
<keyword evidence="3" id="KW-0964">Secreted</keyword>
<dbReference type="PANTHER" id="PTHR32305">
    <property type="match status" value="1"/>
</dbReference>
<protein>
    <submittedName>
        <fullName evidence="8">Type IV secretion protein Rhs</fullName>
    </submittedName>
</protein>
<name>A0A4Y4CU01_ZOORA</name>
<dbReference type="Pfam" id="PF13296">
    <property type="entry name" value="T6SS_Vgr"/>
    <property type="match status" value="1"/>
</dbReference>
<dbReference type="Gene3D" id="4.10.220.110">
    <property type="match status" value="1"/>
</dbReference>
<evidence type="ECO:0000313" key="8">
    <source>
        <dbReference type="EMBL" id="GEC96391.1"/>
    </source>
</evidence>
<dbReference type="EMBL" id="BJNV01000043">
    <property type="protein sequence ID" value="GEC96391.1"/>
    <property type="molecule type" value="Genomic_DNA"/>
</dbReference>
<dbReference type="RefSeq" id="WP_141352656.1">
    <property type="nucleotide sequence ID" value="NZ_BJNV01000043.1"/>
</dbReference>
<organism evidence="8 9">
    <name type="scientific">Zoogloea ramigera</name>
    <dbReference type="NCBI Taxonomy" id="350"/>
    <lineage>
        <taxon>Bacteria</taxon>
        <taxon>Pseudomonadati</taxon>
        <taxon>Pseudomonadota</taxon>
        <taxon>Betaproteobacteria</taxon>
        <taxon>Rhodocyclales</taxon>
        <taxon>Zoogloeaceae</taxon>
        <taxon>Zoogloea</taxon>
    </lineage>
</organism>
<feature type="domain" description="DUF2345" evidence="6">
    <location>
        <begin position="635"/>
        <end position="774"/>
    </location>
</feature>
<dbReference type="InterPro" id="IPR050708">
    <property type="entry name" value="T6SS_VgrG/RHS"/>
</dbReference>
<dbReference type="InterPro" id="IPR006531">
    <property type="entry name" value="Gp5/Vgr_OB"/>
</dbReference>
<evidence type="ECO:0000256" key="2">
    <source>
        <dbReference type="ARBA" id="ARBA00005558"/>
    </source>
</evidence>
<dbReference type="Gene3D" id="2.40.50.230">
    <property type="entry name" value="Gp5 N-terminal domain"/>
    <property type="match status" value="1"/>
</dbReference>
<dbReference type="Proteomes" id="UP000318422">
    <property type="component" value="Unassembled WGS sequence"/>
</dbReference>
<keyword evidence="9" id="KW-1185">Reference proteome</keyword>
<dbReference type="InterPro" id="IPR017847">
    <property type="entry name" value="T6SS_RhsGE_Vgr_subset"/>
</dbReference>
<evidence type="ECO:0000259" key="5">
    <source>
        <dbReference type="Pfam" id="PF04717"/>
    </source>
</evidence>
<evidence type="ECO:0000256" key="1">
    <source>
        <dbReference type="ARBA" id="ARBA00004613"/>
    </source>
</evidence>
<comment type="caution">
    <text evidence="8">The sequence shown here is derived from an EMBL/GenBank/DDBJ whole genome shotgun (WGS) entry which is preliminary data.</text>
</comment>
<dbReference type="SUPFAM" id="SSF69279">
    <property type="entry name" value="Phage tail proteins"/>
    <property type="match status" value="2"/>
</dbReference>
<feature type="compositionally biased region" description="Basic and acidic residues" evidence="4">
    <location>
        <begin position="541"/>
        <end position="552"/>
    </location>
</feature>
<evidence type="ECO:0000256" key="3">
    <source>
        <dbReference type="ARBA" id="ARBA00022525"/>
    </source>
</evidence>
<dbReference type="InterPro" id="IPR028244">
    <property type="entry name" value="T6SS_Rhs_Vgr_dom"/>
</dbReference>
<dbReference type="Pfam" id="PF05954">
    <property type="entry name" value="Phage_GPD"/>
    <property type="match status" value="1"/>
</dbReference>
<reference evidence="8 9" key="1">
    <citation type="submission" date="2019-06" db="EMBL/GenBank/DDBJ databases">
        <title>Whole genome shotgun sequence of Zoogloea ramigera NBRC 15342.</title>
        <authorList>
            <person name="Hosoyama A."/>
            <person name="Uohara A."/>
            <person name="Ohji S."/>
            <person name="Ichikawa N."/>
        </authorList>
    </citation>
    <scope>NUCLEOTIDE SEQUENCE [LARGE SCALE GENOMIC DNA]</scope>
    <source>
        <strain evidence="8 9">NBRC 15342</strain>
    </source>
</reference>
<accession>A0A4Y4CU01</accession>
<dbReference type="OrthoDB" id="8572364at2"/>
<dbReference type="PANTHER" id="PTHR32305:SF15">
    <property type="entry name" value="PROTEIN RHSA-RELATED"/>
    <property type="match status" value="1"/>
</dbReference>
<dbReference type="InterPro" id="IPR018769">
    <property type="entry name" value="VgrG2_DUF2345"/>
</dbReference>